<reference evidence="2" key="2">
    <citation type="submission" date="2023-06" db="EMBL/GenBank/DDBJ databases">
        <authorList>
            <person name="Ma L."/>
            <person name="Liu K.-W."/>
            <person name="Li Z."/>
            <person name="Hsiao Y.-Y."/>
            <person name="Qi Y."/>
            <person name="Fu T."/>
            <person name="Tang G."/>
            <person name="Zhang D."/>
            <person name="Sun W.-H."/>
            <person name="Liu D.-K."/>
            <person name="Li Y."/>
            <person name="Chen G.-Z."/>
            <person name="Liu X.-D."/>
            <person name="Liao X.-Y."/>
            <person name="Jiang Y.-T."/>
            <person name="Yu X."/>
            <person name="Hao Y."/>
            <person name="Huang J."/>
            <person name="Zhao X.-W."/>
            <person name="Ke S."/>
            <person name="Chen Y.-Y."/>
            <person name="Wu W.-L."/>
            <person name="Hsu J.-L."/>
            <person name="Lin Y.-F."/>
            <person name="Huang M.-D."/>
            <person name="Li C.-Y."/>
            <person name="Huang L."/>
            <person name="Wang Z.-W."/>
            <person name="Zhao X."/>
            <person name="Zhong W.-Y."/>
            <person name="Peng D.-H."/>
            <person name="Ahmad S."/>
            <person name="Lan S."/>
            <person name="Zhang J.-S."/>
            <person name="Tsai W.-C."/>
            <person name="Van De Peer Y."/>
            <person name="Liu Z.-J."/>
        </authorList>
    </citation>
    <scope>NUCLEOTIDE SEQUENCE</scope>
    <source>
        <strain evidence="2">SCP</strain>
        <tissue evidence="2">Leaves</tissue>
    </source>
</reference>
<reference evidence="2" key="1">
    <citation type="journal article" date="2023" name="Nat. Commun.">
        <title>Diploid and tetraploid genomes of Acorus and the evolution of monocots.</title>
        <authorList>
            <person name="Ma L."/>
            <person name="Liu K.W."/>
            <person name="Li Z."/>
            <person name="Hsiao Y.Y."/>
            <person name="Qi Y."/>
            <person name="Fu T."/>
            <person name="Tang G.D."/>
            <person name="Zhang D."/>
            <person name="Sun W.H."/>
            <person name="Liu D.K."/>
            <person name="Li Y."/>
            <person name="Chen G.Z."/>
            <person name="Liu X.D."/>
            <person name="Liao X.Y."/>
            <person name="Jiang Y.T."/>
            <person name="Yu X."/>
            <person name="Hao Y."/>
            <person name="Huang J."/>
            <person name="Zhao X.W."/>
            <person name="Ke S."/>
            <person name="Chen Y.Y."/>
            <person name="Wu W.L."/>
            <person name="Hsu J.L."/>
            <person name="Lin Y.F."/>
            <person name="Huang M.D."/>
            <person name="Li C.Y."/>
            <person name="Huang L."/>
            <person name="Wang Z.W."/>
            <person name="Zhao X."/>
            <person name="Zhong W.Y."/>
            <person name="Peng D.H."/>
            <person name="Ahmad S."/>
            <person name="Lan S."/>
            <person name="Zhang J.S."/>
            <person name="Tsai W.C."/>
            <person name="Van de Peer Y."/>
            <person name="Liu Z.J."/>
        </authorList>
    </citation>
    <scope>NUCLEOTIDE SEQUENCE</scope>
    <source>
        <strain evidence="2">SCP</strain>
    </source>
</reference>
<dbReference type="Pfam" id="PF10536">
    <property type="entry name" value="PMD"/>
    <property type="match status" value="1"/>
</dbReference>
<evidence type="ECO:0000313" key="2">
    <source>
        <dbReference type="EMBL" id="KAK1263125.1"/>
    </source>
</evidence>
<dbReference type="AlphaFoldDB" id="A0AAV9AGP9"/>
<dbReference type="InterPro" id="IPR019557">
    <property type="entry name" value="AminoTfrase-like_pln_mobile"/>
</dbReference>
<sequence>MDHWNNLKSWKLNNRVCDRIEGSGFHQFLNVKFRVRHIVENYNVAADVLFITGLPIDGKPVTGSDGEPSAICMKYLGFNGCKEKSGTIDFQWLKDKFQDVPYDVGSVVLPDKSGIKVSVIYLPLLEDIDGIKEYAWGAALLAHLHITLEDCKINWSKSVCGHTYSLLIFVVERISKLASKVFDDVDSLPSQFPLLVGWTDVLCRSSKNNYKKTQIEGSRIGGGRQFILTFPKSFVRPKEAVKEHSKLSREVGLDQETKSLIGLKRGEVKTHERSKSNLKKYRLEKPFYEGHSQKSLVI</sequence>
<protein>
    <recommendedName>
        <fullName evidence="1">Aminotransferase-like plant mobile domain-containing protein</fullName>
    </recommendedName>
</protein>
<feature type="domain" description="Aminotransferase-like plant mobile" evidence="1">
    <location>
        <begin position="47"/>
        <end position="208"/>
    </location>
</feature>
<keyword evidence="3" id="KW-1185">Reference proteome</keyword>
<accession>A0AAV9AGP9</accession>
<dbReference type="PANTHER" id="PTHR46033">
    <property type="entry name" value="PROTEIN MAIN-LIKE 2"/>
    <property type="match status" value="1"/>
</dbReference>
<dbReference type="GO" id="GO:0010073">
    <property type="term" value="P:meristem maintenance"/>
    <property type="evidence" value="ECO:0007669"/>
    <property type="project" value="InterPro"/>
</dbReference>
<name>A0AAV9AGP9_ACOGR</name>
<dbReference type="InterPro" id="IPR044824">
    <property type="entry name" value="MAIN-like"/>
</dbReference>
<dbReference type="Proteomes" id="UP001179952">
    <property type="component" value="Unassembled WGS sequence"/>
</dbReference>
<evidence type="ECO:0000313" key="3">
    <source>
        <dbReference type="Proteomes" id="UP001179952"/>
    </source>
</evidence>
<evidence type="ECO:0000259" key="1">
    <source>
        <dbReference type="Pfam" id="PF10536"/>
    </source>
</evidence>
<organism evidence="2 3">
    <name type="scientific">Acorus gramineus</name>
    <name type="common">Dwarf sweet flag</name>
    <dbReference type="NCBI Taxonomy" id="55184"/>
    <lineage>
        <taxon>Eukaryota</taxon>
        <taxon>Viridiplantae</taxon>
        <taxon>Streptophyta</taxon>
        <taxon>Embryophyta</taxon>
        <taxon>Tracheophyta</taxon>
        <taxon>Spermatophyta</taxon>
        <taxon>Magnoliopsida</taxon>
        <taxon>Liliopsida</taxon>
        <taxon>Acoraceae</taxon>
        <taxon>Acorus</taxon>
    </lineage>
</organism>
<dbReference type="EMBL" id="JAUJYN010000009">
    <property type="protein sequence ID" value="KAK1263125.1"/>
    <property type="molecule type" value="Genomic_DNA"/>
</dbReference>
<comment type="caution">
    <text evidence="2">The sequence shown here is derived from an EMBL/GenBank/DDBJ whole genome shotgun (WGS) entry which is preliminary data.</text>
</comment>
<proteinExistence type="predicted"/>
<gene>
    <name evidence="2" type="ORF">QJS04_geneDACA016225</name>
</gene>
<dbReference type="PANTHER" id="PTHR46033:SF17">
    <property type="entry name" value="AMINOTRANSFERASE-LIKE PLANT MOBILE DOMAIN-CONTAINING PROTEIN"/>
    <property type="match status" value="1"/>
</dbReference>